<name>E3NH25_CAERE</name>
<dbReference type="InParanoid" id="E3NH25"/>
<dbReference type="AlphaFoldDB" id="E3NH25"/>
<dbReference type="RefSeq" id="XP_003092305.2">
    <property type="nucleotide sequence ID" value="XM_003092257.2"/>
</dbReference>
<evidence type="ECO:0000313" key="2">
    <source>
        <dbReference type="Proteomes" id="UP000008281"/>
    </source>
</evidence>
<gene>
    <name evidence="1" type="ORF">CRE_12324</name>
</gene>
<dbReference type="Proteomes" id="UP000008281">
    <property type="component" value="Unassembled WGS sequence"/>
</dbReference>
<dbReference type="OMA" id="FTIETIY"/>
<reference evidence="1" key="1">
    <citation type="submission" date="2007-07" db="EMBL/GenBank/DDBJ databases">
        <title>PCAP assembly of the Caenorhabditis remanei genome.</title>
        <authorList>
            <consortium name="The Caenorhabditis remanei Sequencing Consortium"/>
            <person name="Wilson R.K."/>
        </authorList>
    </citation>
    <scope>NUCLEOTIDE SEQUENCE [LARGE SCALE GENOMIC DNA]</scope>
    <source>
        <strain evidence="1">PB4641</strain>
    </source>
</reference>
<dbReference type="OrthoDB" id="5805269at2759"/>
<organism evidence="2">
    <name type="scientific">Caenorhabditis remanei</name>
    <name type="common">Caenorhabditis vulgaris</name>
    <dbReference type="NCBI Taxonomy" id="31234"/>
    <lineage>
        <taxon>Eukaryota</taxon>
        <taxon>Metazoa</taxon>
        <taxon>Ecdysozoa</taxon>
        <taxon>Nematoda</taxon>
        <taxon>Chromadorea</taxon>
        <taxon>Rhabditida</taxon>
        <taxon>Rhabditina</taxon>
        <taxon>Rhabditomorpha</taxon>
        <taxon>Rhabditoidea</taxon>
        <taxon>Rhabditidae</taxon>
        <taxon>Peloderinae</taxon>
        <taxon>Caenorhabditis</taxon>
    </lineage>
</organism>
<dbReference type="eggNOG" id="ENOG502T55H">
    <property type="taxonomic scope" value="Eukaryota"/>
</dbReference>
<accession>E3NH25</accession>
<dbReference type="HOGENOM" id="CLU_098773_0_0_1"/>
<sequence>MPERRFMICNLHVISGNPDERATEEQAEEALIEMFKKICSPLESSNPLISIQEHGYMPDEESDKDERYWVTFIVDPPTADTIHENRRGLMKEIQKMNELKWGNERKEKHTRMRIYRGLQFEVIQKTLRSVKRILEEETFPERDGFKITFGKQVIQIFYEKGNLETLSIENVIDEHWDAFREAVKKLDAAERESIDNFVELHHRKARKRALVGDDTISNAASPPTPKIVRFANPIEKMRMISPVERS</sequence>
<dbReference type="FunCoup" id="E3NH25">
    <property type="interactions" value="480"/>
</dbReference>
<keyword evidence="2" id="KW-1185">Reference proteome</keyword>
<proteinExistence type="predicted"/>
<dbReference type="EMBL" id="DS268664">
    <property type="protein sequence ID" value="EFO97562.1"/>
    <property type="molecule type" value="Genomic_DNA"/>
</dbReference>
<dbReference type="GeneID" id="9799290"/>
<dbReference type="STRING" id="31234.E3NH25"/>
<evidence type="ECO:0000313" key="1">
    <source>
        <dbReference type="EMBL" id="EFO97562.1"/>
    </source>
</evidence>
<dbReference type="KEGG" id="crq:GCK72_008696"/>
<protein>
    <submittedName>
        <fullName evidence="1">Uncharacterized protein</fullName>
    </submittedName>
</protein>
<dbReference type="CTD" id="9799290"/>